<name>A0A8J9W5N8_9NEOP</name>
<evidence type="ECO:0000256" key="4">
    <source>
        <dbReference type="ARBA" id="ARBA00022833"/>
    </source>
</evidence>
<evidence type="ECO:0000256" key="5">
    <source>
        <dbReference type="SAM" id="Coils"/>
    </source>
</evidence>
<feature type="domain" description="C3H1-type" evidence="7">
    <location>
        <begin position="300"/>
        <end position="326"/>
    </location>
</feature>
<feature type="region of interest" description="Disordered" evidence="6">
    <location>
        <begin position="357"/>
        <end position="425"/>
    </location>
</feature>
<evidence type="ECO:0000313" key="8">
    <source>
        <dbReference type="EMBL" id="CAH0726612.1"/>
    </source>
</evidence>
<sequence length="425" mass="51723">MGKHKEWRKFVKRERRRKIRTQKAKEREYIPFGDYEEWHKTQEAIEQFEIEQIEKANKIENEKWFKAEQESMEQWRELQTKNELLLQKKLQQQAKLKLEWEKEKEKRRLDEERLKEIEEENRKRQELFINNLEKFLSGDLVEPPKELLILYESKPNNPPCPFFTKTACCRFGDECSRNHIYPGISKILLATNMFGHFGLENANFNEYDTDIMLEYDDSDTYKDFRDFFFDILPEFEKFGKVVQLKAEEIGLNFFHWEVHGMINIRREYADLRNAVSAYRALHARWYGGKQLSLQFCQLASWKNAICGLQSSKRCPKGRTCNFLHVFKNPITLQLDDIQISERHKQYSRSWRWSESPDREISRKPMNQEIESKDRIKQKDRVRERDKNMDRETENNRARDRKSEKNKINDRNRHGDSSRRRRRYKD</sequence>
<dbReference type="InterPro" id="IPR012677">
    <property type="entry name" value="Nucleotide-bd_a/b_plait_sf"/>
</dbReference>
<accession>A0A8J9W5N8</accession>
<keyword evidence="1" id="KW-0479">Metal-binding</keyword>
<protein>
    <recommendedName>
        <fullName evidence="7">C3H1-type domain-containing protein</fullName>
    </recommendedName>
</protein>
<feature type="non-terminal residue" evidence="8">
    <location>
        <position position="425"/>
    </location>
</feature>
<proteinExistence type="predicted"/>
<dbReference type="InterPro" id="IPR009145">
    <property type="entry name" value="U2AF_small"/>
</dbReference>
<feature type="compositionally biased region" description="Basic and acidic residues" evidence="6">
    <location>
        <begin position="369"/>
        <end position="417"/>
    </location>
</feature>
<keyword evidence="5" id="KW-0175">Coiled coil</keyword>
<reference evidence="8" key="1">
    <citation type="submission" date="2021-12" db="EMBL/GenBank/DDBJ databases">
        <authorList>
            <person name="Martin H S."/>
        </authorList>
    </citation>
    <scope>NUCLEOTIDE SEQUENCE</scope>
</reference>
<dbReference type="Gene3D" id="3.30.70.330">
    <property type="match status" value="1"/>
</dbReference>
<feature type="coiled-coil region" evidence="5">
    <location>
        <begin position="95"/>
        <end position="127"/>
    </location>
</feature>
<dbReference type="GO" id="GO:0089701">
    <property type="term" value="C:U2AF complex"/>
    <property type="evidence" value="ECO:0007669"/>
    <property type="project" value="InterPro"/>
</dbReference>
<dbReference type="Proteomes" id="UP000838878">
    <property type="component" value="Chromosome 6"/>
</dbReference>
<feature type="domain" description="C3H1-type" evidence="7">
    <location>
        <begin position="154"/>
        <end position="181"/>
    </location>
</feature>
<dbReference type="AlphaFoldDB" id="A0A8J9W5N8"/>
<keyword evidence="2" id="KW-0677">Repeat</keyword>
<evidence type="ECO:0000256" key="1">
    <source>
        <dbReference type="ARBA" id="ARBA00022723"/>
    </source>
</evidence>
<evidence type="ECO:0000256" key="6">
    <source>
        <dbReference type="SAM" id="MobiDB-lite"/>
    </source>
</evidence>
<dbReference type="EMBL" id="OV170226">
    <property type="protein sequence ID" value="CAH0726612.1"/>
    <property type="molecule type" value="Genomic_DNA"/>
</dbReference>
<dbReference type="GO" id="GO:0008270">
    <property type="term" value="F:zinc ion binding"/>
    <property type="evidence" value="ECO:0007669"/>
    <property type="project" value="UniProtKB-KW"/>
</dbReference>
<dbReference type="InterPro" id="IPR000571">
    <property type="entry name" value="Znf_CCCH"/>
</dbReference>
<gene>
    <name evidence="8" type="ORF">BINO364_LOCUS12054</name>
</gene>
<evidence type="ECO:0000313" key="9">
    <source>
        <dbReference type="Proteomes" id="UP000838878"/>
    </source>
</evidence>
<keyword evidence="4" id="KW-0862">Zinc</keyword>
<dbReference type="SMART" id="SM00356">
    <property type="entry name" value="ZnF_C3H1"/>
    <property type="match status" value="2"/>
</dbReference>
<organism evidence="8 9">
    <name type="scientific">Brenthis ino</name>
    <name type="common">lesser marbled fritillary</name>
    <dbReference type="NCBI Taxonomy" id="405034"/>
    <lineage>
        <taxon>Eukaryota</taxon>
        <taxon>Metazoa</taxon>
        <taxon>Ecdysozoa</taxon>
        <taxon>Arthropoda</taxon>
        <taxon>Hexapoda</taxon>
        <taxon>Insecta</taxon>
        <taxon>Pterygota</taxon>
        <taxon>Neoptera</taxon>
        <taxon>Endopterygota</taxon>
        <taxon>Lepidoptera</taxon>
        <taxon>Glossata</taxon>
        <taxon>Ditrysia</taxon>
        <taxon>Papilionoidea</taxon>
        <taxon>Nymphalidae</taxon>
        <taxon>Heliconiinae</taxon>
        <taxon>Argynnini</taxon>
        <taxon>Brenthis</taxon>
    </lineage>
</organism>
<dbReference type="GO" id="GO:0003723">
    <property type="term" value="F:RNA binding"/>
    <property type="evidence" value="ECO:0007669"/>
    <property type="project" value="InterPro"/>
</dbReference>
<keyword evidence="9" id="KW-1185">Reference proteome</keyword>
<evidence type="ECO:0000259" key="7">
    <source>
        <dbReference type="SMART" id="SM00356"/>
    </source>
</evidence>
<dbReference type="PRINTS" id="PR01848">
    <property type="entry name" value="U2AUXFACTOR"/>
</dbReference>
<evidence type="ECO:0000256" key="3">
    <source>
        <dbReference type="ARBA" id="ARBA00022771"/>
    </source>
</evidence>
<dbReference type="OrthoDB" id="75923at2759"/>
<dbReference type="GO" id="GO:0000398">
    <property type="term" value="P:mRNA splicing, via spliceosome"/>
    <property type="evidence" value="ECO:0007669"/>
    <property type="project" value="InterPro"/>
</dbReference>
<evidence type="ECO:0000256" key="2">
    <source>
        <dbReference type="ARBA" id="ARBA00022737"/>
    </source>
</evidence>
<dbReference type="PANTHER" id="PTHR12620">
    <property type="entry name" value="U2 SNRNP AUXILIARY FACTOR, SMALL SUBUNIT"/>
    <property type="match status" value="1"/>
</dbReference>
<keyword evidence="3" id="KW-0863">Zinc-finger</keyword>